<dbReference type="Pfam" id="PF04140">
    <property type="entry name" value="ICMT"/>
    <property type="match status" value="1"/>
</dbReference>
<evidence type="ECO:0000256" key="1">
    <source>
        <dbReference type="ARBA" id="ARBA00004141"/>
    </source>
</evidence>
<keyword evidence="2 5" id="KW-0812">Transmembrane</keyword>
<dbReference type="InterPro" id="IPR052527">
    <property type="entry name" value="Metal_cation-efflux_comp"/>
</dbReference>
<proteinExistence type="inferred from homology"/>
<dbReference type="InterPro" id="IPR007269">
    <property type="entry name" value="ICMT_MeTrfase"/>
</dbReference>
<reference evidence="6 7" key="1">
    <citation type="journal article" date="2024" name="Nat. Commun.">
        <title>Phylogenomics reveals the evolutionary origins of lichenization in chlorophyte algae.</title>
        <authorList>
            <person name="Puginier C."/>
            <person name="Libourel C."/>
            <person name="Otte J."/>
            <person name="Skaloud P."/>
            <person name="Haon M."/>
            <person name="Grisel S."/>
            <person name="Petersen M."/>
            <person name="Berrin J.G."/>
            <person name="Delaux P.M."/>
            <person name="Dal Grande F."/>
            <person name="Keller J."/>
        </authorList>
    </citation>
    <scope>NUCLEOTIDE SEQUENCE [LARGE SCALE GENOMIC DNA]</scope>
    <source>
        <strain evidence="6 7">SAG 216-7</strain>
    </source>
</reference>
<comment type="caution">
    <text evidence="6">The sequence shown here is derived from an EMBL/GenBank/DDBJ whole genome shotgun (WGS) entry which is preliminary data.</text>
</comment>
<gene>
    <name evidence="6" type="ORF">WJX75_005573</name>
</gene>
<keyword evidence="3 5" id="KW-1133">Transmembrane helix</keyword>
<keyword evidence="5" id="KW-0949">S-adenosyl-L-methionine</keyword>
<comment type="cofactor">
    <cofactor evidence="5">
        <name>Zn(2+)</name>
        <dbReference type="ChEBI" id="CHEBI:29105"/>
    </cofactor>
    <text evidence="5">Divalent metal cations. Probably Zn(2+).</text>
</comment>
<evidence type="ECO:0000256" key="4">
    <source>
        <dbReference type="ARBA" id="ARBA00023136"/>
    </source>
</evidence>
<evidence type="ECO:0000313" key="7">
    <source>
        <dbReference type="Proteomes" id="UP001491310"/>
    </source>
</evidence>
<dbReference type="PANTHER" id="PTHR43847:SF1">
    <property type="entry name" value="BLL3993 PROTEIN"/>
    <property type="match status" value="1"/>
</dbReference>
<evidence type="ECO:0000256" key="3">
    <source>
        <dbReference type="ARBA" id="ARBA00022989"/>
    </source>
</evidence>
<feature type="transmembrane region" description="Helical" evidence="5">
    <location>
        <begin position="37"/>
        <end position="61"/>
    </location>
</feature>
<accession>A0ABR2YJY3</accession>
<evidence type="ECO:0000256" key="2">
    <source>
        <dbReference type="ARBA" id="ARBA00022692"/>
    </source>
</evidence>
<comment type="catalytic activity">
    <reaction evidence="5">
        <text>[protein]-C-terminal S-[(2E,6E)-farnesyl]-L-cysteine + S-adenosyl-L-methionine = [protein]-C-terminal S-[(2E,6E)-farnesyl]-L-cysteine methyl ester + S-adenosyl-L-homocysteine</text>
        <dbReference type="Rhea" id="RHEA:21672"/>
        <dbReference type="Rhea" id="RHEA-COMP:12125"/>
        <dbReference type="Rhea" id="RHEA-COMP:12126"/>
        <dbReference type="ChEBI" id="CHEBI:57856"/>
        <dbReference type="ChEBI" id="CHEBI:59789"/>
        <dbReference type="ChEBI" id="CHEBI:90510"/>
        <dbReference type="ChEBI" id="CHEBI:90511"/>
        <dbReference type="EC" id="2.1.1.100"/>
    </reaction>
</comment>
<comment type="subcellular location">
    <subcellularLocation>
        <location evidence="5">Endoplasmic reticulum membrane</location>
        <topology evidence="5">Multi-pass membrane protein</topology>
    </subcellularLocation>
    <subcellularLocation>
        <location evidence="1">Membrane</location>
        <topology evidence="1">Multi-pass membrane protein</topology>
    </subcellularLocation>
</comment>
<comment type="caution">
    <text evidence="5">Lacks conserved residue(s) required for the propagation of feature annotation.</text>
</comment>
<evidence type="ECO:0000256" key="5">
    <source>
        <dbReference type="RuleBase" id="RU362022"/>
    </source>
</evidence>
<keyword evidence="5" id="KW-0489">Methyltransferase</keyword>
<feature type="transmembrane region" description="Helical" evidence="5">
    <location>
        <begin position="73"/>
        <end position="91"/>
    </location>
</feature>
<dbReference type="Gene3D" id="1.20.120.1630">
    <property type="match status" value="1"/>
</dbReference>
<dbReference type="EMBL" id="JALJOT010000010">
    <property type="protein sequence ID" value="KAK9906653.1"/>
    <property type="molecule type" value="Genomic_DNA"/>
</dbReference>
<dbReference type="PANTHER" id="PTHR43847">
    <property type="entry name" value="BLL3993 PROTEIN"/>
    <property type="match status" value="1"/>
</dbReference>
<feature type="transmembrane region" description="Helical" evidence="5">
    <location>
        <begin position="144"/>
        <end position="162"/>
    </location>
</feature>
<keyword evidence="7" id="KW-1185">Reference proteome</keyword>
<protein>
    <recommendedName>
        <fullName evidence="5">Protein-S-isoprenylcysteine O-methyltransferase</fullName>
        <ecNumber evidence="5">2.1.1.100</ecNumber>
    </recommendedName>
</protein>
<comment type="similarity">
    <text evidence="5">Belongs to the class VI-like SAM-binding methyltransferase superfamily. Isoprenylcysteine carboxyl methyltransferase family.</text>
</comment>
<dbReference type="EC" id="2.1.1.100" evidence="5"/>
<name>A0ABR2YJY3_9CHLO</name>
<sequence length="192" mass="21631">MPEALLSISCLISLPPNTLKSGVDRRADKYVKPGSLSGLKISIFLVLLSCLIVGLDATVGAKGLLQPWNPYEVTYAAVGFAGALLRFWAMATLNKHFTFEVGIVKDHKLVQSGPYAIIRHPGYTGGILAFFGTFSFMGLQPFSLVWWLVFALPFTIFMVLRIRNEEETLHQHFGKDWEQHCKRTWRLFPPFL</sequence>
<organism evidence="6 7">
    <name type="scientific">Coccomyxa subellipsoidea</name>
    <dbReference type="NCBI Taxonomy" id="248742"/>
    <lineage>
        <taxon>Eukaryota</taxon>
        <taxon>Viridiplantae</taxon>
        <taxon>Chlorophyta</taxon>
        <taxon>core chlorophytes</taxon>
        <taxon>Trebouxiophyceae</taxon>
        <taxon>Trebouxiophyceae incertae sedis</taxon>
        <taxon>Coccomyxaceae</taxon>
        <taxon>Coccomyxa</taxon>
    </lineage>
</organism>
<evidence type="ECO:0000313" key="6">
    <source>
        <dbReference type="EMBL" id="KAK9906653.1"/>
    </source>
</evidence>
<keyword evidence="5" id="KW-0808">Transferase</keyword>
<keyword evidence="4 5" id="KW-0472">Membrane</keyword>
<dbReference type="Proteomes" id="UP001491310">
    <property type="component" value="Unassembled WGS sequence"/>
</dbReference>
<keyword evidence="5" id="KW-0256">Endoplasmic reticulum</keyword>